<dbReference type="SUPFAM" id="SSF47473">
    <property type="entry name" value="EF-hand"/>
    <property type="match status" value="1"/>
</dbReference>
<dbReference type="InterPro" id="IPR002048">
    <property type="entry name" value="EF_hand_dom"/>
</dbReference>
<keyword evidence="4" id="KW-1185">Reference proteome</keyword>
<evidence type="ECO:0000313" key="3">
    <source>
        <dbReference type="Ensembl" id="ENSSORP00005009363.1"/>
    </source>
</evidence>
<sequence length="94" mass="10490">MFFIVDTMGMCEVLAQLYDTFHTYAKQDGDCETLTKGELSKLLATEFGSGLSKDAEDTLTMLDQDKDSCVDFKEFLSLVGMVFLFMSCSEPVSQ</sequence>
<dbReference type="InterPro" id="IPR011992">
    <property type="entry name" value="EF-hand-dom_pair"/>
</dbReference>
<proteinExistence type="inferred from homology"/>
<comment type="similarity">
    <text evidence="1">Belongs to the S-100 family.</text>
</comment>
<evidence type="ECO:0000259" key="2">
    <source>
        <dbReference type="PROSITE" id="PS50222"/>
    </source>
</evidence>
<dbReference type="SMART" id="SM01394">
    <property type="entry name" value="S_100"/>
    <property type="match status" value="1"/>
</dbReference>
<dbReference type="PANTHER" id="PTHR11639">
    <property type="entry name" value="S100 CALCIUM-BINDING PROTEIN"/>
    <property type="match status" value="1"/>
</dbReference>
<dbReference type="Ensembl" id="ENSSORT00005009671.1">
    <property type="protein sequence ID" value="ENSSORP00005009363.1"/>
    <property type="gene ID" value="ENSSORG00005005131.1"/>
</dbReference>
<evidence type="ECO:0000256" key="1">
    <source>
        <dbReference type="ARBA" id="ARBA00007323"/>
    </source>
</evidence>
<reference evidence="3" key="3">
    <citation type="submission" date="2025-09" db="UniProtKB">
        <authorList>
            <consortium name="Ensembl"/>
        </authorList>
    </citation>
    <scope>IDENTIFICATION</scope>
</reference>
<organism evidence="3 4">
    <name type="scientific">Sphaeramia orbicularis</name>
    <name type="common">orbiculate cardinalfish</name>
    <dbReference type="NCBI Taxonomy" id="375764"/>
    <lineage>
        <taxon>Eukaryota</taxon>
        <taxon>Metazoa</taxon>
        <taxon>Chordata</taxon>
        <taxon>Craniata</taxon>
        <taxon>Vertebrata</taxon>
        <taxon>Euteleostomi</taxon>
        <taxon>Actinopterygii</taxon>
        <taxon>Neopterygii</taxon>
        <taxon>Teleostei</taxon>
        <taxon>Neoteleostei</taxon>
        <taxon>Acanthomorphata</taxon>
        <taxon>Gobiaria</taxon>
        <taxon>Kurtiformes</taxon>
        <taxon>Apogonoidei</taxon>
        <taxon>Apogonidae</taxon>
        <taxon>Apogoninae</taxon>
        <taxon>Sphaeramia</taxon>
    </lineage>
</organism>
<dbReference type="Proteomes" id="UP000472271">
    <property type="component" value="Chromosome 16"/>
</dbReference>
<dbReference type="InterPro" id="IPR034325">
    <property type="entry name" value="S-100_dom"/>
</dbReference>
<dbReference type="Pfam" id="PF01023">
    <property type="entry name" value="S_100"/>
    <property type="match status" value="1"/>
</dbReference>
<dbReference type="InterPro" id="IPR013787">
    <property type="entry name" value="S100_Ca-bd_sub"/>
</dbReference>
<dbReference type="PROSITE" id="PS50222">
    <property type="entry name" value="EF_HAND_2"/>
    <property type="match status" value="1"/>
</dbReference>
<dbReference type="GO" id="GO:0005509">
    <property type="term" value="F:calcium ion binding"/>
    <property type="evidence" value="ECO:0007669"/>
    <property type="project" value="InterPro"/>
</dbReference>
<dbReference type="PANTHER" id="PTHR11639:SF134">
    <property type="entry name" value="PROTEIN S100-A1-RELATED"/>
    <property type="match status" value="1"/>
</dbReference>
<reference evidence="3" key="2">
    <citation type="submission" date="2025-08" db="UniProtKB">
        <authorList>
            <consortium name="Ensembl"/>
        </authorList>
    </citation>
    <scope>IDENTIFICATION</scope>
</reference>
<accession>A0A672YXM2</accession>
<dbReference type="InParanoid" id="A0A672YXM2"/>
<feature type="domain" description="EF-hand" evidence="2">
    <location>
        <begin position="50"/>
        <end position="85"/>
    </location>
</feature>
<reference evidence="3" key="1">
    <citation type="submission" date="2019-06" db="EMBL/GenBank/DDBJ databases">
        <authorList>
            <consortium name="Wellcome Sanger Institute Data Sharing"/>
        </authorList>
    </citation>
    <scope>NUCLEOTIDE SEQUENCE [LARGE SCALE GENOMIC DNA]</scope>
</reference>
<dbReference type="Gene3D" id="1.10.238.10">
    <property type="entry name" value="EF-hand"/>
    <property type="match status" value="1"/>
</dbReference>
<name>A0A672YXM2_9TELE</name>
<dbReference type="AlphaFoldDB" id="A0A672YXM2"/>
<dbReference type="GO" id="GO:0046914">
    <property type="term" value="F:transition metal ion binding"/>
    <property type="evidence" value="ECO:0007669"/>
    <property type="project" value="InterPro"/>
</dbReference>
<protein>
    <recommendedName>
        <fullName evidence="2">EF-hand domain-containing protein</fullName>
    </recommendedName>
</protein>
<evidence type="ECO:0000313" key="4">
    <source>
        <dbReference type="Proteomes" id="UP000472271"/>
    </source>
</evidence>
<dbReference type="GO" id="GO:0048306">
    <property type="term" value="F:calcium-dependent protein binding"/>
    <property type="evidence" value="ECO:0007669"/>
    <property type="project" value="TreeGrafter"/>
</dbReference>
<dbReference type="CDD" id="cd00213">
    <property type="entry name" value="S-100"/>
    <property type="match status" value="1"/>
</dbReference>